<proteinExistence type="predicted"/>
<comment type="caution">
    <text evidence="1">The sequence shown here is derived from an EMBL/GenBank/DDBJ whole genome shotgun (WGS) entry which is preliminary data.</text>
</comment>
<dbReference type="EMBL" id="BARV01039441">
    <property type="protein sequence ID" value="GAI57132.1"/>
    <property type="molecule type" value="Genomic_DNA"/>
</dbReference>
<reference evidence="1" key="1">
    <citation type="journal article" date="2014" name="Front. Microbiol.">
        <title>High frequency of phylogenetically diverse reductive dehalogenase-homologous genes in deep subseafloor sedimentary metagenomes.</title>
        <authorList>
            <person name="Kawai M."/>
            <person name="Futagami T."/>
            <person name="Toyoda A."/>
            <person name="Takaki Y."/>
            <person name="Nishi S."/>
            <person name="Hori S."/>
            <person name="Arai W."/>
            <person name="Tsubouchi T."/>
            <person name="Morono Y."/>
            <person name="Uchiyama I."/>
            <person name="Ito T."/>
            <person name="Fujiyama A."/>
            <person name="Inagaki F."/>
            <person name="Takami H."/>
        </authorList>
    </citation>
    <scope>NUCLEOTIDE SEQUENCE</scope>
    <source>
        <strain evidence="1">Expedition CK06-06</strain>
    </source>
</reference>
<dbReference type="AlphaFoldDB" id="X1PLK6"/>
<name>X1PLK6_9ZZZZ</name>
<gene>
    <name evidence="1" type="ORF">S06H3_60456</name>
</gene>
<protein>
    <submittedName>
        <fullName evidence="1">Uncharacterized protein</fullName>
    </submittedName>
</protein>
<organism evidence="1">
    <name type="scientific">marine sediment metagenome</name>
    <dbReference type="NCBI Taxonomy" id="412755"/>
    <lineage>
        <taxon>unclassified sequences</taxon>
        <taxon>metagenomes</taxon>
        <taxon>ecological metagenomes</taxon>
    </lineage>
</organism>
<evidence type="ECO:0000313" key="1">
    <source>
        <dbReference type="EMBL" id="GAI57132.1"/>
    </source>
</evidence>
<sequence length="43" mass="5174">MNNSDFIKTIRILRDNFEPIDVTIEKIGFIRFRSVEQLYIKSL</sequence>
<accession>X1PLK6</accession>